<keyword evidence="3" id="KW-1185">Reference proteome</keyword>
<comment type="caution">
    <text evidence="2">The sequence shown here is derived from an EMBL/GenBank/DDBJ whole genome shotgun (WGS) entry which is preliminary data.</text>
</comment>
<dbReference type="OrthoDB" id="7996394at2"/>
<reference evidence="2 3" key="1">
    <citation type="submission" date="2015-03" db="EMBL/GenBank/DDBJ databases">
        <title>Genome sequencing of Methylobacterium tarhaniae DSM 25844.</title>
        <authorList>
            <person name="Chaudhry V."/>
            <person name="Patil P.B."/>
        </authorList>
    </citation>
    <scope>NUCLEOTIDE SEQUENCE [LARGE SCALE GENOMIC DNA]</scope>
    <source>
        <strain evidence="2 3">DSM 25844</strain>
    </source>
</reference>
<accession>A0A0J6TDF0</accession>
<evidence type="ECO:0000313" key="2">
    <source>
        <dbReference type="EMBL" id="KMO43892.1"/>
    </source>
</evidence>
<dbReference type="Proteomes" id="UP000036449">
    <property type="component" value="Unassembled WGS sequence"/>
</dbReference>
<dbReference type="EMBL" id="LABZ01000033">
    <property type="protein sequence ID" value="KMO43892.1"/>
    <property type="molecule type" value="Genomic_DNA"/>
</dbReference>
<protein>
    <submittedName>
        <fullName evidence="2">Uncharacterized protein</fullName>
    </submittedName>
</protein>
<feature type="region of interest" description="Disordered" evidence="1">
    <location>
        <begin position="89"/>
        <end position="110"/>
    </location>
</feature>
<evidence type="ECO:0000256" key="1">
    <source>
        <dbReference type="SAM" id="MobiDB-lite"/>
    </source>
</evidence>
<evidence type="ECO:0000313" key="3">
    <source>
        <dbReference type="Proteomes" id="UP000036449"/>
    </source>
</evidence>
<proteinExistence type="predicted"/>
<name>A0A0J6TDF0_9HYPH</name>
<dbReference type="RefSeq" id="WP_048449979.1">
    <property type="nucleotide sequence ID" value="NZ_LABZ01000033.1"/>
</dbReference>
<sequence length="110" mass="11824">MSAPITLAPIRIETGGIDSEGRLAFRDGCLIGVLTLLDADAYDELGVGRHWFLEAGFGRAAAEPRPPTFPTLDAARTWLDDRTSRVRPRCAAAGRSPSDGWCGTGLSPRR</sequence>
<gene>
    <name evidence="2" type="ORF">VQ03_06095</name>
</gene>
<dbReference type="AlphaFoldDB" id="A0A0J6TDF0"/>
<organism evidence="2 3">
    <name type="scientific">Methylobacterium tarhaniae</name>
    <dbReference type="NCBI Taxonomy" id="1187852"/>
    <lineage>
        <taxon>Bacteria</taxon>
        <taxon>Pseudomonadati</taxon>
        <taxon>Pseudomonadota</taxon>
        <taxon>Alphaproteobacteria</taxon>
        <taxon>Hyphomicrobiales</taxon>
        <taxon>Methylobacteriaceae</taxon>
        <taxon>Methylobacterium</taxon>
    </lineage>
</organism>